<keyword evidence="3" id="KW-0611">Plant defense</keyword>
<keyword evidence="4" id="KW-0547">Nucleotide-binding</keyword>
<dbReference type="SUPFAM" id="SSF52058">
    <property type="entry name" value="L domain-like"/>
    <property type="match status" value="1"/>
</dbReference>
<dbReference type="InterPro" id="IPR002182">
    <property type="entry name" value="NB-ARC"/>
</dbReference>
<protein>
    <recommendedName>
        <fullName evidence="9">NB-ARC domain-containing protein</fullName>
    </recommendedName>
</protein>
<dbReference type="InterPro" id="IPR001611">
    <property type="entry name" value="Leu-rich_rpt"/>
</dbReference>
<evidence type="ECO:0008006" key="9">
    <source>
        <dbReference type="Google" id="ProtNLM"/>
    </source>
</evidence>
<dbReference type="GO" id="GO:0006952">
    <property type="term" value="P:defense response"/>
    <property type="evidence" value="ECO:0007669"/>
    <property type="project" value="UniProtKB-KW"/>
</dbReference>
<keyword evidence="2" id="KW-0677">Repeat</keyword>
<evidence type="ECO:0000313" key="7">
    <source>
        <dbReference type="EMBL" id="KAG6502416.1"/>
    </source>
</evidence>
<dbReference type="SUPFAM" id="SSF52540">
    <property type="entry name" value="P-loop containing nucleoside triphosphate hydrolases"/>
    <property type="match status" value="1"/>
</dbReference>
<gene>
    <name evidence="7" type="ORF">ZIOFF_042309</name>
</gene>
<dbReference type="FunFam" id="1.10.8.430:FF:000003">
    <property type="entry name" value="Probable disease resistance protein At5g66910"/>
    <property type="match status" value="1"/>
</dbReference>
<keyword evidence="8" id="KW-1185">Reference proteome</keyword>
<dbReference type="PANTHER" id="PTHR33463:SF218">
    <property type="entry name" value="DISEASE RESISTANCE PROTEIN RPS2-LIKE"/>
    <property type="match status" value="1"/>
</dbReference>
<dbReference type="Pfam" id="PF13855">
    <property type="entry name" value="LRR_8"/>
    <property type="match status" value="1"/>
</dbReference>
<dbReference type="InterPro" id="IPR032675">
    <property type="entry name" value="LRR_dom_sf"/>
</dbReference>
<evidence type="ECO:0000256" key="3">
    <source>
        <dbReference type="ARBA" id="ARBA00022821"/>
    </source>
</evidence>
<dbReference type="EMBL" id="JACMSC010000011">
    <property type="protein sequence ID" value="KAG6502416.1"/>
    <property type="molecule type" value="Genomic_DNA"/>
</dbReference>
<organism evidence="7 8">
    <name type="scientific">Zingiber officinale</name>
    <name type="common">Ginger</name>
    <name type="synonym">Amomum zingiber</name>
    <dbReference type="NCBI Taxonomy" id="94328"/>
    <lineage>
        <taxon>Eukaryota</taxon>
        <taxon>Viridiplantae</taxon>
        <taxon>Streptophyta</taxon>
        <taxon>Embryophyta</taxon>
        <taxon>Tracheophyta</taxon>
        <taxon>Spermatophyta</taxon>
        <taxon>Magnoliopsida</taxon>
        <taxon>Liliopsida</taxon>
        <taxon>Zingiberales</taxon>
        <taxon>Zingiberaceae</taxon>
        <taxon>Zingiber</taxon>
    </lineage>
</organism>
<evidence type="ECO:0000313" key="8">
    <source>
        <dbReference type="Proteomes" id="UP000734854"/>
    </source>
</evidence>
<name>A0A8J5G8X7_ZINOF</name>
<evidence type="ECO:0000256" key="2">
    <source>
        <dbReference type="ARBA" id="ARBA00022737"/>
    </source>
</evidence>
<comment type="caution">
    <text evidence="7">The sequence shown here is derived from an EMBL/GenBank/DDBJ whole genome shotgun (WGS) entry which is preliminary data.</text>
</comment>
<evidence type="ECO:0000256" key="1">
    <source>
        <dbReference type="ARBA" id="ARBA00008894"/>
    </source>
</evidence>
<evidence type="ECO:0000256" key="4">
    <source>
        <dbReference type="ARBA" id="ARBA00022840"/>
    </source>
</evidence>
<feature type="domain" description="NB-ARC" evidence="5">
    <location>
        <begin position="1"/>
        <end position="135"/>
    </location>
</feature>
<dbReference type="AlphaFoldDB" id="A0A8J5G8X7"/>
<dbReference type="Proteomes" id="UP000734854">
    <property type="component" value="Unassembled WGS sequence"/>
</dbReference>
<accession>A0A8J5G8X7</accession>
<dbReference type="Gene3D" id="3.80.10.10">
    <property type="entry name" value="Ribonuclease Inhibitor"/>
    <property type="match status" value="2"/>
</dbReference>
<sequence length="637" mass="72616">MGGVGKTALLEEIRRKVKEAEMFDLVIDVVVSQNPNIAQIQRDVADALGMSESSNKMLVTRLKQEKKVLIMLDDVWAQLELVKEVGIPYQEHNGCKVILTSRSAELCNLMETDVSVEVATLSEEDSWQLFRMRAGQVLESDDIEVVARKVAQECCGLPLAIVVVGRALRSYKDSRYWEEALSQLKQSVPSNIGNVEEKLYKSLELSYQNLKSSELKQLFLYCCLFHKDYDISEEEVTRYAVGENLLSNISTLEEARGRVHFLLETLKLSCLLLDSKKPRCVRLHGVVRDVAVYIGSKYDNHFLVKAGLHLRYWRERENFAAWDRISLMNNDLQEIPENPNCSKLVLLLLNMNPITSLPTNFFENMVTLNVLDLSDTYITCLPLSSACLKKLGTLRLDRCKWLNDINVVGELKTLIILSLRECIQISALPENIVALVKLKLLDLSYCTSLPIPRNLIPKLTRLEELYFRGCNVTEALFIETLDTIHSRLLPSDTFKKLKQLKIMGCPCLKHVFLPSIANEFQSLEKLEMKNNGSIETIITDKEVCDLKKGAFPMLQQLLLIKLPRLGCFFIGEPAKTLDWPSLEYIHLSDCSNLARLPIGRESAQKLKKLHVASLNDVIWFKTLKWKDNTTKSRFDIM</sequence>
<dbReference type="GO" id="GO:0043531">
    <property type="term" value="F:ADP binding"/>
    <property type="evidence" value="ECO:0007669"/>
    <property type="project" value="InterPro"/>
</dbReference>
<dbReference type="InterPro" id="IPR057135">
    <property type="entry name" value="At4g27190-like_LRR"/>
</dbReference>
<proteinExistence type="inferred from homology"/>
<comment type="similarity">
    <text evidence="1">Belongs to the disease resistance NB-LRR family.</text>
</comment>
<dbReference type="Gene3D" id="1.10.8.430">
    <property type="entry name" value="Helical domain of apoptotic protease-activating factors"/>
    <property type="match status" value="1"/>
</dbReference>
<dbReference type="PRINTS" id="PR00364">
    <property type="entry name" value="DISEASERSIST"/>
</dbReference>
<keyword evidence="4" id="KW-0067">ATP-binding</keyword>
<dbReference type="InterPro" id="IPR036388">
    <property type="entry name" value="WH-like_DNA-bd_sf"/>
</dbReference>
<dbReference type="Gene3D" id="3.40.50.300">
    <property type="entry name" value="P-loop containing nucleotide triphosphate hydrolases"/>
    <property type="match status" value="1"/>
</dbReference>
<dbReference type="GO" id="GO:0005524">
    <property type="term" value="F:ATP binding"/>
    <property type="evidence" value="ECO:0007669"/>
    <property type="project" value="UniProtKB-KW"/>
</dbReference>
<evidence type="ECO:0000259" key="5">
    <source>
        <dbReference type="Pfam" id="PF00931"/>
    </source>
</evidence>
<dbReference type="Pfam" id="PF00931">
    <property type="entry name" value="NB-ARC"/>
    <property type="match status" value="1"/>
</dbReference>
<dbReference type="InterPro" id="IPR050905">
    <property type="entry name" value="Plant_NBS-LRR"/>
</dbReference>
<dbReference type="PANTHER" id="PTHR33463">
    <property type="entry name" value="NB-ARC DOMAIN-CONTAINING PROTEIN-RELATED"/>
    <property type="match status" value="1"/>
</dbReference>
<feature type="domain" description="Disease resistance protein At4g27190-like leucine-rich repeats" evidence="6">
    <location>
        <begin position="486"/>
        <end position="610"/>
    </location>
</feature>
<evidence type="ECO:0000259" key="6">
    <source>
        <dbReference type="Pfam" id="PF23247"/>
    </source>
</evidence>
<dbReference type="Gene3D" id="1.10.10.10">
    <property type="entry name" value="Winged helix-like DNA-binding domain superfamily/Winged helix DNA-binding domain"/>
    <property type="match status" value="1"/>
</dbReference>
<dbReference type="InterPro" id="IPR042197">
    <property type="entry name" value="Apaf_helical"/>
</dbReference>
<dbReference type="InterPro" id="IPR027417">
    <property type="entry name" value="P-loop_NTPase"/>
</dbReference>
<dbReference type="Pfam" id="PF23247">
    <property type="entry name" value="LRR_RPS2"/>
    <property type="match status" value="1"/>
</dbReference>
<reference evidence="7 8" key="1">
    <citation type="submission" date="2020-08" db="EMBL/GenBank/DDBJ databases">
        <title>Plant Genome Project.</title>
        <authorList>
            <person name="Zhang R.-G."/>
        </authorList>
    </citation>
    <scope>NUCLEOTIDE SEQUENCE [LARGE SCALE GENOMIC DNA]</scope>
    <source>
        <tissue evidence="7">Rhizome</tissue>
    </source>
</reference>